<feature type="domain" description="Phosphoribosyltransferase" evidence="2">
    <location>
        <begin position="189"/>
        <end position="231"/>
    </location>
</feature>
<dbReference type="PANTHER" id="PTHR47505">
    <property type="entry name" value="DNA UTILIZATION PROTEIN YHGH"/>
    <property type="match status" value="1"/>
</dbReference>
<name>A0A011QQD1_ACCRE</name>
<gene>
    <name evidence="4" type="ORF">AW11_00151</name>
</gene>
<keyword evidence="5" id="KW-1185">Reference proteome</keyword>
<comment type="similarity">
    <text evidence="1">Belongs to the ComF/GntX family.</text>
</comment>
<dbReference type="SUPFAM" id="SSF53271">
    <property type="entry name" value="PRTase-like"/>
    <property type="match status" value="1"/>
</dbReference>
<reference evidence="4" key="1">
    <citation type="submission" date="2014-02" db="EMBL/GenBank/DDBJ databases">
        <title>Expanding our view of genomic diversity in Candidatus Accumulibacter clades.</title>
        <authorList>
            <person name="Skennerton C.T."/>
            <person name="Barr J.J."/>
            <person name="Slater F.R."/>
            <person name="Bond P.L."/>
            <person name="Tyson G.W."/>
        </authorList>
    </citation>
    <scope>NUCLEOTIDE SEQUENCE [LARGE SCALE GENOMIC DNA]</scope>
</reference>
<evidence type="ECO:0000313" key="4">
    <source>
        <dbReference type="EMBL" id="EXI91340.1"/>
    </source>
</evidence>
<protein>
    <submittedName>
        <fullName evidence="4">DNA utilization protein GntX</fullName>
    </submittedName>
</protein>
<dbReference type="PANTHER" id="PTHR47505:SF1">
    <property type="entry name" value="DNA UTILIZATION PROTEIN YHGH"/>
    <property type="match status" value="1"/>
</dbReference>
<evidence type="ECO:0000313" key="5">
    <source>
        <dbReference type="Proteomes" id="UP000022141"/>
    </source>
</evidence>
<evidence type="ECO:0000259" key="2">
    <source>
        <dbReference type="Pfam" id="PF00156"/>
    </source>
</evidence>
<dbReference type="InterPro" id="IPR000836">
    <property type="entry name" value="PRTase_dom"/>
</dbReference>
<evidence type="ECO:0000259" key="3">
    <source>
        <dbReference type="Pfam" id="PF18912"/>
    </source>
</evidence>
<feature type="domain" description="Double zinc ribbon" evidence="3">
    <location>
        <begin position="18"/>
        <end position="68"/>
    </location>
</feature>
<dbReference type="STRING" id="1454004.AW11_00151"/>
<accession>A0A011QQD1</accession>
<dbReference type="EMBL" id="JEMY01000001">
    <property type="protein sequence ID" value="EXI91340.1"/>
    <property type="molecule type" value="Genomic_DNA"/>
</dbReference>
<dbReference type="CDD" id="cd06223">
    <property type="entry name" value="PRTases_typeI"/>
    <property type="match status" value="1"/>
</dbReference>
<dbReference type="Gene3D" id="3.40.50.2020">
    <property type="match status" value="1"/>
</dbReference>
<dbReference type="Pfam" id="PF18912">
    <property type="entry name" value="DZR_2"/>
    <property type="match status" value="1"/>
</dbReference>
<organism evidence="4 5">
    <name type="scientific">Accumulibacter regalis</name>
    <dbReference type="NCBI Taxonomy" id="522306"/>
    <lineage>
        <taxon>Bacteria</taxon>
        <taxon>Pseudomonadati</taxon>
        <taxon>Pseudomonadota</taxon>
        <taxon>Betaproteobacteria</taxon>
        <taxon>Candidatus Accumulibacter</taxon>
    </lineage>
</organism>
<sequence length="236" mass="25543">MPILTQTARRILRSCAGLLTQDCLLCGASSGASPLCPACEADLPHLPASCCPRCALPVPGGEVCGRCLAKPPGYDLTLAAFRYAFPLDKLVQSFKYGHRLALGSYFGRQLAALPGSACADLIIPVPLHPLRLRARGFNQALELARPVSKAWRIPIDRQSCRRIRHTPAQADLPWRERAGNVRGAFQCATDFTGQRLLLVDDVMTTGASLDELARVVRLRGAERVTLLVVARALPPV</sequence>
<evidence type="ECO:0000256" key="1">
    <source>
        <dbReference type="ARBA" id="ARBA00008007"/>
    </source>
</evidence>
<dbReference type="InterPro" id="IPR044005">
    <property type="entry name" value="DZR_2"/>
</dbReference>
<dbReference type="Pfam" id="PF00156">
    <property type="entry name" value="Pribosyltran"/>
    <property type="match status" value="1"/>
</dbReference>
<dbReference type="InterPro" id="IPR029057">
    <property type="entry name" value="PRTase-like"/>
</dbReference>
<dbReference type="AlphaFoldDB" id="A0A011QQD1"/>
<dbReference type="Proteomes" id="UP000022141">
    <property type="component" value="Unassembled WGS sequence"/>
</dbReference>
<dbReference type="PATRIC" id="fig|1454004.3.peg.162"/>
<comment type="caution">
    <text evidence="4">The sequence shown here is derived from an EMBL/GenBank/DDBJ whole genome shotgun (WGS) entry which is preliminary data.</text>
</comment>
<dbReference type="InterPro" id="IPR051910">
    <property type="entry name" value="ComF/GntX_DNA_util-trans"/>
</dbReference>
<dbReference type="eggNOG" id="COG1040">
    <property type="taxonomic scope" value="Bacteria"/>
</dbReference>
<proteinExistence type="inferred from homology"/>